<name>A0A4R5BUL9_9ACTN</name>
<dbReference type="SUPFAM" id="SSF46689">
    <property type="entry name" value="Homeodomain-like"/>
    <property type="match status" value="1"/>
</dbReference>
<dbReference type="AlphaFoldDB" id="A0A4R5BUL9"/>
<evidence type="ECO:0000256" key="1">
    <source>
        <dbReference type="ARBA" id="ARBA00023125"/>
    </source>
</evidence>
<dbReference type="PRINTS" id="PR00455">
    <property type="entry name" value="HTHTETR"/>
</dbReference>
<protein>
    <submittedName>
        <fullName evidence="5">TetR/AcrR family transcriptional regulator</fullName>
    </submittedName>
</protein>
<feature type="DNA-binding region" description="H-T-H motif" evidence="2">
    <location>
        <begin position="53"/>
        <end position="72"/>
    </location>
</feature>
<dbReference type="OrthoDB" id="5242485at2"/>
<dbReference type="EMBL" id="SMKU01000048">
    <property type="protein sequence ID" value="TDD90798.1"/>
    <property type="molecule type" value="Genomic_DNA"/>
</dbReference>
<feature type="domain" description="HTH tetR-type" evidence="4">
    <location>
        <begin position="30"/>
        <end position="90"/>
    </location>
</feature>
<dbReference type="InterPro" id="IPR001647">
    <property type="entry name" value="HTH_TetR"/>
</dbReference>
<accession>A0A4R5BUL9</accession>
<dbReference type="PANTHER" id="PTHR43479:SF11">
    <property type="entry name" value="ACREF_ENVCD OPERON REPRESSOR-RELATED"/>
    <property type="match status" value="1"/>
</dbReference>
<evidence type="ECO:0000259" key="4">
    <source>
        <dbReference type="PROSITE" id="PS50977"/>
    </source>
</evidence>
<evidence type="ECO:0000256" key="2">
    <source>
        <dbReference type="PROSITE-ProRule" id="PRU00335"/>
    </source>
</evidence>
<comment type="caution">
    <text evidence="5">The sequence shown here is derived from an EMBL/GenBank/DDBJ whole genome shotgun (WGS) entry which is preliminary data.</text>
</comment>
<dbReference type="Pfam" id="PF00440">
    <property type="entry name" value="TetR_N"/>
    <property type="match status" value="1"/>
</dbReference>
<keyword evidence="1 2" id="KW-0238">DNA-binding</keyword>
<evidence type="ECO:0000313" key="6">
    <source>
        <dbReference type="Proteomes" id="UP000294513"/>
    </source>
</evidence>
<dbReference type="GO" id="GO:0003677">
    <property type="term" value="F:DNA binding"/>
    <property type="evidence" value="ECO:0007669"/>
    <property type="project" value="UniProtKB-UniRule"/>
</dbReference>
<dbReference type="PROSITE" id="PS50977">
    <property type="entry name" value="HTH_TETR_2"/>
    <property type="match status" value="1"/>
</dbReference>
<dbReference type="InterPro" id="IPR050624">
    <property type="entry name" value="HTH-type_Tx_Regulator"/>
</dbReference>
<dbReference type="RefSeq" id="WP_131892577.1">
    <property type="nucleotide sequence ID" value="NZ_SMKU01000048.1"/>
</dbReference>
<evidence type="ECO:0000256" key="3">
    <source>
        <dbReference type="SAM" id="MobiDB-lite"/>
    </source>
</evidence>
<dbReference type="Proteomes" id="UP000294513">
    <property type="component" value="Unassembled WGS sequence"/>
</dbReference>
<dbReference type="PANTHER" id="PTHR43479">
    <property type="entry name" value="ACREF/ENVCD OPERON REPRESSOR-RELATED"/>
    <property type="match status" value="1"/>
</dbReference>
<keyword evidence="6" id="KW-1185">Reference proteome</keyword>
<gene>
    <name evidence="5" type="ORF">E1298_12540</name>
</gene>
<reference evidence="5 6" key="1">
    <citation type="submission" date="2019-03" db="EMBL/GenBank/DDBJ databases">
        <title>Draft genome sequences of novel Actinobacteria.</title>
        <authorList>
            <person name="Sahin N."/>
            <person name="Ay H."/>
            <person name="Saygin H."/>
        </authorList>
    </citation>
    <scope>NUCLEOTIDE SEQUENCE [LARGE SCALE GENOMIC DNA]</scope>
    <source>
        <strain evidence="5 6">H3C3</strain>
    </source>
</reference>
<organism evidence="5 6">
    <name type="scientific">Actinomadura rubrisoli</name>
    <dbReference type="NCBI Taxonomy" id="2530368"/>
    <lineage>
        <taxon>Bacteria</taxon>
        <taxon>Bacillati</taxon>
        <taxon>Actinomycetota</taxon>
        <taxon>Actinomycetes</taxon>
        <taxon>Streptosporangiales</taxon>
        <taxon>Thermomonosporaceae</taxon>
        <taxon>Actinomadura</taxon>
    </lineage>
</organism>
<evidence type="ECO:0000313" key="5">
    <source>
        <dbReference type="EMBL" id="TDD90798.1"/>
    </source>
</evidence>
<sequence length="214" mass="23173">MGRVDEGLRRPEAERLPSGRHRLSRSYVASNQRGRILQAVIEVVGAKGYAHLTIDAIVAKSAISKKTFYEHFKNKEEAFFAAYDSVTSRLIDAVSGVLGTQAAPDARLRAGLGALLEFLAAEPLAARMCVVEVLAAGPEAVERRDRVKQHFNAAIVTHLLALYPGCPEPELTAEVIVGGVHEVVYSRISRGEAHVLPSLWRGLVGMFVLPAPPS</sequence>
<dbReference type="InterPro" id="IPR009057">
    <property type="entry name" value="Homeodomain-like_sf"/>
</dbReference>
<feature type="compositionally biased region" description="Basic and acidic residues" evidence="3">
    <location>
        <begin position="1"/>
        <end position="17"/>
    </location>
</feature>
<feature type="region of interest" description="Disordered" evidence="3">
    <location>
        <begin position="1"/>
        <end position="20"/>
    </location>
</feature>
<proteinExistence type="predicted"/>
<dbReference type="Gene3D" id="1.10.357.10">
    <property type="entry name" value="Tetracycline Repressor, domain 2"/>
    <property type="match status" value="1"/>
</dbReference>